<dbReference type="EMBL" id="CP018632">
    <property type="protein sequence ID" value="ASJ70461.1"/>
    <property type="molecule type" value="Genomic_DNA"/>
</dbReference>
<evidence type="ECO:0000256" key="2">
    <source>
        <dbReference type="ARBA" id="ARBA00022801"/>
    </source>
</evidence>
<dbReference type="Gene3D" id="1.10.150.20">
    <property type="entry name" value="5' to 3' exonuclease, C-terminal subdomain"/>
    <property type="match status" value="1"/>
</dbReference>
<dbReference type="OrthoDB" id="9806424at2"/>
<dbReference type="PANTHER" id="PTHR42646:SF2">
    <property type="entry name" value="5'-3' EXONUCLEASE FAMILY PROTEIN"/>
    <property type="match status" value="1"/>
</dbReference>
<dbReference type="CDD" id="cd09859">
    <property type="entry name" value="PIN_53EXO"/>
    <property type="match status" value="1"/>
</dbReference>
<keyword evidence="5" id="KW-0808">Transferase</keyword>
<keyword evidence="6" id="KW-1185">Reference proteome</keyword>
<dbReference type="InterPro" id="IPR038969">
    <property type="entry name" value="FEN"/>
</dbReference>
<dbReference type="EC" id="2.7.7.7" evidence="5"/>
<accession>A0A2Z2NKD1</accession>
<dbReference type="GO" id="GO:0003887">
    <property type="term" value="F:DNA-directed DNA polymerase activity"/>
    <property type="evidence" value="ECO:0007669"/>
    <property type="project" value="UniProtKB-EC"/>
</dbReference>
<organism evidence="5 6">
    <name type="scientific">Granulosicoccus antarcticus IMCC3135</name>
    <dbReference type="NCBI Taxonomy" id="1192854"/>
    <lineage>
        <taxon>Bacteria</taxon>
        <taxon>Pseudomonadati</taxon>
        <taxon>Pseudomonadota</taxon>
        <taxon>Gammaproteobacteria</taxon>
        <taxon>Chromatiales</taxon>
        <taxon>Granulosicoccaceae</taxon>
        <taxon>Granulosicoccus</taxon>
    </lineage>
</organism>
<evidence type="ECO:0000256" key="3">
    <source>
        <dbReference type="ARBA" id="ARBA00023125"/>
    </source>
</evidence>
<dbReference type="Proteomes" id="UP000250079">
    <property type="component" value="Chromosome"/>
</dbReference>
<evidence type="ECO:0000259" key="4">
    <source>
        <dbReference type="SMART" id="SM00475"/>
    </source>
</evidence>
<keyword evidence="1" id="KW-0540">Nuclease</keyword>
<dbReference type="PANTHER" id="PTHR42646">
    <property type="entry name" value="FLAP ENDONUCLEASE XNI"/>
    <property type="match status" value="1"/>
</dbReference>
<evidence type="ECO:0000313" key="5">
    <source>
        <dbReference type="EMBL" id="ASJ70461.1"/>
    </source>
</evidence>
<dbReference type="Pfam" id="PF01367">
    <property type="entry name" value="5_3_exonuc"/>
    <property type="match status" value="1"/>
</dbReference>
<reference evidence="5 6" key="1">
    <citation type="submission" date="2016-12" db="EMBL/GenBank/DDBJ databases">
        <authorList>
            <person name="Song W.-J."/>
            <person name="Kurnit D.M."/>
        </authorList>
    </citation>
    <scope>NUCLEOTIDE SEQUENCE [LARGE SCALE GENOMIC DNA]</scope>
    <source>
        <strain evidence="5 6">IMCC3135</strain>
    </source>
</reference>
<dbReference type="InterPro" id="IPR029060">
    <property type="entry name" value="PIN-like_dom_sf"/>
</dbReference>
<dbReference type="InterPro" id="IPR020045">
    <property type="entry name" value="DNA_polI_H3TH"/>
</dbReference>
<gene>
    <name evidence="5" type="primary">polA_2</name>
    <name evidence="5" type="ORF">IMCC3135_01710</name>
</gene>
<name>A0A2Z2NKD1_9GAMM</name>
<evidence type="ECO:0000256" key="1">
    <source>
        <dbReference type="ARBA" id="ARBA00022722"/>
    </source>
</evidence>
<dbReference type="GO" id="GO:0017108">
    <property type="term" value="F:5'-flap endonuclease activity"/>
    <property type="evidence" value="ECO:0007669"/>
    <property type="project" value="InterPro"/>
</dbReference>
<dbReference type="InterPro" id="IPR002421">
    <property type="entry name" value="5-3_exonuclease"/>
</dbReference>
<dbReference type="InterPro" id="IPR020046">
    <property type="entry name" value="5-3_exonucl_a-hlix_arch_N"/>
</dbReference>
<dbReference type="CDD" id="cd09898">
    <property type="entry name" value="H3TH_53EXO"/>
    <property type="match status" value="1"/>
</dbReference>
<proteinExistence type="predicted"/>
<dbReference type="FunFam" id="1.10.150.20:FF:000003">
    <property type="entry name" value="DNA polymerase I"/>
    <property type="match status" value="1"/>
</dbReference>
<dbReference type="GO" id="GO:0033567">
    <property type="term" value="P:DNA replication, Okazaki fragment processing"/>
    <property type="evidence" value="ECO:0007669"/>
    <property type="project" value="InterPro"/>
</dbReference>
<dbReference type="GO" id="GO:0008409">
    <property type="term" value="F:5'-3' exonuclease activity"/>
    <property type="evidence" value="ECO:0007669"/>
    <property type="project" value="InterPro"/>
</dbReference>
<sequence>MIHQALFLVDSSIYVFRGWQGLPADTRNRFGEPDNAVQGFTETLCQIIENHRPTMMLCAFDECFRKGIRNQLYPAYKADRPPAPQDLVPQFARCKQVAQALGIMTQGSDQVEADDIIGHFAGMASRQDLPVTIVTGDKDLAQFITENDLYWDYGRRGIATYDEVHKRFKIRPEQIPDWLALSGDKSDNIPGVPGVGPTTAARLLNKWNDLENLLANLGEVSMMRFRGAPRVSRLLYEHKSTIALARSLTGLINDDRLPQDLTTCERPPRDERLLFNALVDAGLMDDLAERTARRLADK</sequence>
<dbReference type="SMART" id="SM00279">
    <property type="entry name" value="HhH2"/>
    <property type="match status" value="1"/>
</dbReference>
<dbReference type="Gene3D" id="3.40.50.1010">
    <property type="entry name" value="5'-nuclease"/>
    <property type="match status" value="1"/>
</dbReference>
<dbReference type="InterPro" id="IPR036279">
    <property type="entry name" value="5-3_exonuclease_C_sf"/>
</dbReference>
<feature type="domain" description="5'-3' exonuclease" evidence="4">
    <location>
        <begin position="2"/>
        <end position="267"/>
    </location>
</feature>
<keyword evidence="5" id="KW-0548">Nucleotidyltransferase</keyword>
<dbReference type="GO" id="GO:0003677">
    <property type="term" value="F:DNA binding"/>
    <property type="evidence" value="ECO:0007669"/>
    <property type="project" value="UniProtKB-KW"/>
</dbReference>
<keyword evidence="3" id="KW-0238">DNA-binding</keyword>
<dbReference type="InterPro" id="IPR008918">
    <property type="entry name" value="HhH2"/>
</dbReference>
<keyword evidence="2" id="KW-0378">Hydrolase</keyword>
<dbReference type="SUPFAM" id="SSF88723">
    <property type="entry name" value="PIN domain-like"/>
    <property type="match status" value="1"/>
</dbReference>
<dbReference type="RefSeq" id="WP_088916005.1">
    <property type="nucleotide sequence ID" value="NZ_CP018632.1"/>
</dbReference>
<dbReference type="Pfam" id="PF02739">
    <property type="entry name" value="5_3_exonuc_N"/>
    <property type="match status" value="1"/>
</dbReference>
<dbReference type="SMART" id="SM00475">
    <property type="entry name" value="53EXOc"/>
    <property type="match status" value="1"/>
</dbReference>
<evidence type="ECO:0000313" key="6">
    <source>
        <dbReference type="Proteomes" id="UP000250079"/>
    </source>
</evidence>
<dbReference type="KEGG" id="gai:IMCC3135_01710"/>
<dbReference type="SUPFAM" id="SSF47807">
    <property type="entry name" value="5' to 3' exonuclease, C-terminal subdomain"/>
    <property type="match status" value="1"/>
</dbReference>
<dbReference type="AlphaFoldDB" id="A0A2Z2NKD1"/>
<protein>
    <submittedName>
        <fullName evidence="5">DNA polymerase I</fullName>
        <ecNumber evidence="5">2.7.7.7</ecNumber>
    </submittedName>
</protein>